<dbReference type="EMBL" id="AZBU02000006">
    <property type="protein sequence ID" value="TKR72547.1"/>
    <property type="molecule type" value="Genomic_DNA"/>
</dbReference>
<organism evidence="1 2">
    <name type="scientific">Steinernema carpocapsae</name>
    <name type="common">Entomopathogenic nematode</name>
    <dbReference type="NCBI Taxonomy" id="34508"/>
    <lineage>
        <taxon>Eukaryota</taxon>
        <taxon>Metazoa</taxon>
        <taxon>Ecdysozoa</taxon>
        <taxon>Nematoda</taxon>
        <taxon>Chromadorea</taxon>
        <taxon>Rhabditida</taxon>
        <taxon>Tylenchina</taxon>
        <taxon>Panagrolaimomorpha</taxon>
        <taxon>Strongyloidoidea</taxon>
        <taxon>Steinernematidae</taxon>
        <taxon>Steinernema</taxon>
    </lineage>
</organism>
<keyword evidence="2" id="KW-1185">Reference proteome</keyword>
<proteinExistence type="predicted"/>
<reference evidence="1 2" key="2">
    <citation type="journal article" date="2019" name="G3 (Bethesda)">
        <title>Hybrid Assembly of the Genome of the Entomopathogenic Nematode Steinernema carpocapsae Identifies the X-Chromosome.</title>
        <authorList>
            <person name="Serra L."/>
            <person name="Macchietto M."/>
            <person name="Macias-Munoz A."/>
            <person name="McGill C.J."/>
            <person name="Rodriguez I.M."/>
            <person name="Rodriguez B."/>
            <person name="Murad R."/>
            <person name="Mortazavi A."/>
        </authorList>
    </citation>
    <scope>NUCLEOTIDE SEQUENCE [LARGE SCALE GENOMIC DNA]</scope>
    <source>
        <strain evidence="1 2">ALL</strain>
    </source>
</reference>
<evidence type="ECO:0000313" key="1">
    <source>
        <dbReference type="EMBL" id="TKR72547.1"/>
    </source>
</evidence>
<comment type="caution">
    <text evidence="1">The sequence shown here is derived from an EMBL/GenBank/DDBJ whole genome shotgun (WGS) entry which is preliminary data.</text>
</comment>
<dbReference type="AlphaFoldDB" id="A0A4U5MS57"/>
<gene>
    <name evidence="1" type="ORF">L596_019979</name>
</gene>
<evidence type="ECO:0000313" key="2">
    <source>
        <dbReference type="Proteomes" id="UP000298663"/>
    </source>
</evidence>
<accession>A0A4U5MS57</accession>
<reference evidence="1 2" key="1">
    <citation type="journal article" date="2015" name="Genome Biol.">
        <title>Comparative genomics of Steinernema reveals deeply conserved gene regulatory networks.</title>
        <authorList>
            <person name="Dillman A.R."/>
            <person name="Macchietto M."/>
            <person name="Porter C.F."/>
            <person name="Rogers A."/>
            <person name="Williams B."/>
            <person name="Antoshechkin I."/>
            <person name="Lee M.M."/>
            <person name="Goodwin Z."/>
            <person name="Lu X."/>
            <person name="Lewis E.E."/>
            <person name="Goodrich-Blair H."/>
            <person name="Stock S.P."/>
            <person name="Adams B.J."/>
            <person name="Sternberg P.W."/>
            <person name="Mortazavi A."/>
        </authorList>
    </citation>
    <scope>NUCLEOTIDE SEQUENCE [LARGE SCALE GENOMIC DNA]</scope>
    <source>
        <strain evidence="1 2">ALL</strain>
    </source>
</reference>
<protein>
    <submittedName>
        <fullName evidence="1">Uncharacterized protein</fullName>
    </submittedName>
</protein>
<dbReference type="Proteomes" id="UP000298663">
    <property type="component" value="Unassembled WGS sequence"/>
</dbReference>
<name>A0A4U5MS57_STECR</name>
<sequence>MAPPPFRSQTHSHPFSFLIGVPLYSYKAPASPLSKPRIPIFDQLSNRCLLQAFFVLSSPVYPRTAFMFHDKTIRFLKCAWTSSPPTRRR</sequence>